<dbReference type="Pfam" id="PF00005">
    <property type="entry name" value="ABC_tran"/>
    <property type="match status" value="1"/>
</dbReference>
<dbReference type="GO" id="GO:0003677">
    <property type="term" value="F:DNA binding"/>
    <property type="evidence" value="ECO:0007669"/>
    <property type="project" value="UniProtKB-KW"/>
</dbReference>
<keyword evidence="10" id="KW-0067">ATP-binding</keyword>
<evidence type="ECO:0000256" key="16">
    <source>
        <dbReference type="ARBA" id="ARBA00042156"/>
    </source>
</evidence>
<keyword evidence="7" id="KW-0228">DNA excision</keyword>
<dbReference type="GO" id="GO:0016887">
    <property type="term" value="F:ATP hydrolysis activity"/>
    <property type="evidence" value="ECO:0007669"/>
    <property type="project" value="InterPro"/>
</dbReference>
<evidence type="ECO:0000256" key="13">
    <source>
        <dbReference type="ARBA" id="ARBA00023204"/>
    </source>
</evidence>
<dbReference type="InterPro" id="IPR003439">
    <property type="entry name" value="ABC_transporter-like_ATP-bd"/>
</dbReference>
<evidence type="ECO:0000256" key="12">
    <source>
        <dbReference type="ARBA" id="ARBA00023125"/>
    </source>
</evidence>
<dbReference type="Gene3D" id="3.40.50.300">
    <property type="entry name" value="P-loop containing nucleotide triphosphate hydrolases"/>
    <property type="match status" value="2"/>
</dbReference>
<dbReference type="EMBL" id="QUSL01000012">
    <property type="protein sequence ID" value="RGD85093.1"/>
    <property type="molecule type" value="Genomic_DNA"/>
</dbReference>
<name>A0A3E3EDM6_9FIRM</name>
<protein>
    <recommendedName>
        <fullName evidence="15">UvrABC system protein A</fullName>
    </recommendedName>
    <alternativeName>
        <fullName evidence="16">Excinuclease ABC subunit A</fullName>
    </alternativeName>
</protein>
<evidence type="ECO:0000256" key="3">
    <source>
        <dbReference type="ARBA" id="ARBA00022723"/>
    </source>
</evidence>
<evidence type="ECO:0000256" key="8">
    <source>
        <dbReference type="ARBA" id="ARBA00022771"/>
    </source>
</evidence>
<evidence type="ECO:0000313" key="18">
    <source>
        <dbReference type="EMBL" id="RGD85093.1"/>
    </source>
</evidence>
<dbReference type="GO" id="GO:0005524">
    <property type="term" value="F:ATP binding"/>
    <property type="evidence" value="ECO:0007669"/>
    <property type="project" value="UniProtKB-KW"/>
</dbReference>
<comment type="subcellular location">
    <subcellularLocation>
        <location evidence="1">Cytoplasm</location>
    </subcellularLocation>
</comment>
<evidence type="ECO:0000256" key="4">
    <source>
        <dbReference type="ARBA" id="ARBA00022737"/>
    </source>
</evidence>
<dbReference type="InterPro" id="IPR041552">
    <property type="entry name" value="UvrA_DNA-bd"/>
</dbReference>
<sequence length="798" mass="89744">MKDIIIKNAYHGNLKNLDLTIPRNKLVVITGLSGSGKSTLAIDVLYQECQRQYLEAISFQGINKPGVEVIRNVSPAVVITQDEKNNNPRSSLGTVTDIYTDIRMIYEKLGVRKCPHCGKMIDASYCHEELVRADNDFTVYMYCNYCHYKMEKLTRSHFSFNSEKGACPTCFGLGKTLILNLDKVLEPNLSLREGAVAFWHHRYKEYQIEQLEKVYRELGLSVTPETKVIDFNQQQRVILLYGTESKQFKELFGKIKISKFEGIITNLWRRVEEKKNQSKEISSYFDEQVCPDCHGEKLNSLSRQITVNKTVITATTKMPLMELLHWLEQLEATVSGPQKEAVQQYIIDLKTKIQRIINVGLGYLHLDRQTMTLSGGEKQRIKLAAALQSQLTGIIYIFDEPTMGLHPKDTAGIINVLKELRDQENTVIVIEHDLDVIKAADYLIDLGPGAGKHGGQILALGTYHELQNNPSSITGQYFVNKKKCKRVYRTSNRYFEVKNAHVHNLKNIDVTFLVDCLNVVTGVSGSGKSTLVFAVLAKQHYRYFDDIIAVRQESITTTRRSNIATYTGIYDEIRKLFGSLEATKEMGFTAKHFSFNSQGGRCENCEGLGTVTSNMLFFKDVEVVCPVCQGKRFIPEILALKYHEHSIDDVLHLSVDEGVGFFSDCPKIIKTLKMLQDVGLGYLELGQVLTTLSSGEKQRLKLATTLLTNINKHNLYLIDEPTIGLHPLDIEHLLLLLDHIVDSGNTVVIVEHNQQIINAADWIVDLGPAGGNDGGYVIAAGTPNDIKGNENSIIGEFL</sequence>
<evidence type="ECO:0000313" key="19">
    <source>
        <dbReference type="Proteomes" id="UP000261032"/>
    </source>
</evidence>
<evidence type="ECO:0000256" key="2">
    <source>
        <dbReference type="ARBA" id="ARBA00022490"/>
    </source>
</evidence>
<organism evidence="18 19">
    <name type="scientific">Thomasclavelia ramosa</name>
    <dbReference type="NCBI Taxonomy" id="1547"/>
    <lineage>
        <taxon>Bacteria</taxon>
        <taxon>Bacillati</taxon>
        <taxon>Bacillota</taxon>
        <taxon>Erysipelotrichia</taxon>
        <taxon>Erysipelotrichales</taxon>
        <taxon>Coprobacillaceae</taxon>
        <taxon>Thomasclavelia</taxon>
    </lineage>
</organism>
<feature type="domain" description="ABC transporter" evidence="17">
    <location>
        <begin position="209"/>
        <end position="479"/>
    </location>
</feature>
<evidence type="ECO:0000256" key="1">
    <source>
        <dbReference type="ARBA" id="ARBA00004496"/>
    </source>
</evidence>
<dbReference type="AlphaFoldDB" id="A0A3E3EDM6"/>
<keyword evidence="12" id="KW-0238">DNA-binding</keyword>
<evidence type="ECO:0000256" key="7">
    <source>
        <dbReference type="ARBA" id="ARBA00022769"/>
    </source>
</evidence>
<evidence type="ECO:0000256" key="15">
    <source>
        <dbReference type="ARBA" id="ARBA00039316"/>
    </source>
</evidence>
<evidence type="ECO:0000256" key="5">
    <source>
        <dbReference type="ARBA" id="ARBA00022741"/>
    </source>
</evidence>
<dbReference type="GO" id="GO:0004518">
    <property type="term" value="F:nuclease activity"/>
    <property type="evidence" value="ECO:0007669"/>
    <property type="project" value="UniProtKB-KW"/>
</dbReference>
<comment type="similarity">
    <text evidence="14">Belongs to the ABC transporter superfamily. UvrA family.</text>
</comment>
<dbReference type="PROSITE" id="PS00211">
    <property type="entry name" value="ABC_TRANSPORTER_1"/>
    <property type="match status" value="2"/>
</dbReference>
<gene>
    <name evidence="18" type="ORF">DXB93_09030</name>
</gene>
<keyword evidence="8" id="KW-0863">Zinc-finger</keyword>
<keyword evidence="3" id="KW-0479">Metal-binding</keyword>
<reference evidence="18 19" key="1">
    <citation type="submission" date="2018-08" db="EMBL/GenBank/DDBJ databases">
        <title>A genome reference for cultivated species of the human gut microbiota.</title>
        <authorList>
            <person name="Zou Y."/>
            <person name="Xue W."/>
            <person name="Luo G."/>
        </authorList>
    </citation>
    <scope>NUCLEOTIDE SEQUENCE [LARGE SCALE GENOMIC DNA]</scope>
    <source>
        <strain evidence="18 19">OM06-4</strain>
    </source>
</reference>
<keyword evidence="2" id="KW-0963">Cytoplasm</keyword>
<accession>A0A3E3EDM6</accession>
<dbReference type="RefSeq" id="WP_117581399.1">
    <property type="nucleotide sequence ID" value="NZ_QUSL01000012.1"/>
</dbReference>
<keyword evidence="11" id="KW-0267">Excision nuclease</keyword>
<dbReference type="Proteomes" id="UP000261032">
    <property type="component" value="Unassembled WGS sequence"/>
</dbReference>
<dbReference type="InterPro" id="IPR027417">
    <property type="entry name" value="P-loop_NTPase"/>
</dbReference>
<dbReference type="PROSITE" id="PS50893">
    <property type="entry name" value="ABC_TRANSPORTER_2"/>
    <property type="match status" value="1"/>
</dbReference>
<dbReference type="Gene3D" id="1.10.8.280">
    <property type="entry name" value="ABC transporter ATPase domain-like"/>
    <property type="match status" value="1"/>
</dbReference>
<evidence type="ECO:0000256" key="10">
    <source>
        <dbReference type="ARBA" id="ARBA00022840"/>
    </source>
</evidence>
<dbReference type="SUPFAM" id="SSF52540">
    <property type="entry name" value="P-loop containing nucleoside triphosphate hydrolases"/>
    <property type="match status" value="2"/>
</dbReference>
<dbReference type="GO" id="GO:0008270">
    <property type="term" value="F:zinc ion binding"/>
    <property type="evidence" value="ECO:0007669"/>
    <property type="project" value="UniProtKB-KW"/>
</dbReference>
<evidence type="ECO:0000256" key="9">
    <source>
        <dbReference type="ARBA" id="ARBA00022833"/>
    </source>
</evidence>
<dbReference type="InterPro" id="IPR017871">
    <property type="entry name" value="ABC_transporter-like_CS"/>
</dbReference>
<evidence type="ECO:0000256" key="6">
    <source>
        <dbReference type="ARBA" id="ARBA00022763"/>
    </source>
</evidence>
<dbReference type="PANTHER" id="PTHR43152:SF3">
    <property type="entry name" value="UVRABC SYSTEM PROTEIN A"/>
    <property type="match status" value="1"/>
</dbReference>
<keyword evidence="4" id="KW-0677">Repeat</keyword>
<comment type="caution">
    <text evidence="18">The sequence shown here is derived from an EMBL/GenBank/DDBJ whole genome shotgun (WGS) entry which is preliminary data.</text>
</comment>
<keyword evidence="13" id="KW-0234">DNA repair</keyword>
<dbReference type="GO" id="GO:0005737">
    <property type="term" value="C:cytoplasm"/>
    <property type="evidence" value="ECO:0007669"/>
    <property type="project" value="UniProtKB-SubCell"/>
</dbReference>
<proteinExistence type="inferred from homology"/>
<dbReference type="Pfam" id="PF17755">
    <property type="entry name" value="UvrA_DNA-bind"/>
    <property type="match status" value="1"/>
</dbReference>
<keyword evidence="5" id="KW-0547">Nucleotide-binding</keyword>
<evidence type="ECO:0000256" key="11">
    <source>
        <dbReference type="ARBA" id="ARBA00022881"/>
    </source>
</evidence>
<dbReference type="GO" id="GO:0006281">
    <property type="term" value="P:DNA repair"/>
    <property type="evidence" value="ECO:0007669"/>
    <property type="project" value="UniProtKB-KW"/>
</dbReference>
<evidence type="ECO:0000259" key="17">
    <source>
        <dbReference type="PROSITE" id="PS50893"/>
    </source>
</evidence>
<keyword evidence="9" id="KW-0862">Zinc</keyword>
<keyword evidence="6" id="KW-0227">DNA damage</keyword>
<dbReference type="Gene3D" id="1.20.1580.10">
    <property type="entry name" value="ABC transporter ATPase like domain"/>
    <property type="match status" value="2"/>
</dbReference>
<dbReference type="PANTHER" id="PTHR43152">
    <property type="entry name" value="UVRABC SYSTEM PROTEIN A"/>
    <property type="match status" value="1"/>
</dbReference>
<evidence type="ECO:0000256" key="14">
    <source>
        <dbReference type="ARBA" id="ARBA00038000"/>
    </source>
</evidence>